<reference evidence="2 3" key="1">
    <citation type="submission" date="2024-11" db="EMBL/GenBank/DDBJ databases">
        <title>A near-complete genome assembly of Cinchona calisaya.</title>
        <authorList>
            <person name="Lian D.C."/>
            <person name="Zhao X.W."/>
            <person name="Wei L."/>
        </authorList>
    </citation>
    <scope>NUCLEOTIDE SEQUENCE [LARGE SCALE GENOMIC DNA]</scope>
    <source>
        <tissue evidence="2">Nenye</tissue>
    </source>
</reference>
<feature type="domain" description="Retrovirus-related Pol polyprotein from transposon TNT 1-94-like beta-barrel" evidence="1">
    <location>
        <begin position="1"/>
        <end position="68"/>
    </location>
</feature>
<evidence type="ECO:0000313" key="3">
    <source>
        <dbReference type="Proteomes" id="UP001630127"/>
    </source>
</evidence>
<dbReference type="Pfam" id="PF22936">
    <property type="entry name" value="Pol_BBD"/>
    <property type="match status" value="1"/>
</dbReference>
<name>A0ABD3A3G1_9GENT</name>
<gene>
    <name evidence="2" type="ORF">ACH5RR_013447</name>
</gene>
<dbReference type="AlphaFoldDB" id="A0ABD3A3G1"/>
<evidence type="ECO:0000313" key="2">
    <source>
        <dbReference type="EMBL" id="KAL3525075.1"/>
    </source>
</evidence>
<organism evidence="2 3">
    <name type="scientific">Cinchona calisaya</name>
    <dbReference type="NCBI Taxonomy" id="153742"/>
    <lineage>
        <taxon>Eukaryota</taxon>
        <taxon>Viridiplantae</taxon>
        <taxon>Streptophyta</taxon>
        <taxon>Embryophyta</taxon>
        <taxon>Tracheophyta</taxon>
        <taxon>Spermatophyta</taxon>
        <taxon>Magnoliopsida</taxon>
        <taxon>eudicotyledons</taxon>
        <taxon>Gunneridae</taxon>
        <taxon>Pentapetalae</taxon>
        <taxon>asterids</taxon>
        <taxon>lamiids</taxon>
        <taxon>Gentianales</taxon>
        <taxon>Rubiaceae</taxon>
        <taxon>Cinchonoideae</taxon>
        <taxon>Cinchoneae</taxon>
        <taxon>Cinchona</taxon>
    </lineage>
</organism>
<protein>
    <recommendedName>
        <fullName evidence="1">Retrovirus-related Pol polyprotein from transposon TNT 1-94-like beta-barrel domain-containing protein</fullName>
    </recommendedName>
</protein>
<proteinExistence type="predicted"/>
<accession>A0ABD3A3G1</accession>
<sequence>MSSSKLLFKDLNEAEKSTVQLGDDKVILVEGKGTIAIKTNHSNTKLLNDVQYVPGLAYNLLSVGQLMANVSRILFDNDPCSVKDKKLGHTIVNVQMAQNKMFPLEASQVNNSAFVVSKIGSLLHHIN</sequence>
<evidence type="ECO:0000259" key="1">
    <source>
        <dbReference type="Pfam" id="PF22936"/>
    </source>
</evidence>
<comment type="caution">
    <text evidence="2">The sequence shown here is derived from an EMBL/GenBank/DDBJ whole genome shotgun (WGS) entry which is preliminary data.</text>
</comment>
<keyword evidence="3" id="KW-1185">Reference proteome</keyword>
<dbReference type="Proteomes" id="UP001630127">
    <property type="component" value="Unassembled WGS sequence"/>
</dbReference>
<dbReference type="EMBL" id="JBJUIK010000006">
    <property type="protein sequence ID" value="KAL3525075.1"/>
    <property type="molecule type" value="Genomic_DNA"/>
</dbReference>
<dbReference type="InterPro" id="IPR054722">
    <property type="entry name" value="PolX-like_BBD"/>
</dbReference>